<feature type="region of interest" description="Disordered" evidence="1">
    <location>
        <begin position="426"/>
        <end position="445"/>
    </location>
</feature>
<name>A0A0C3QRD9_9AGAM</name>
<gene>
    <name evidence="2" type="ORF">M407DRAFT_20588</name>
</gene>
<reference evidence="2 3" key="1">
    <citation type="submission" date="2014-04" db="EMBL/GenBank/DDBJ databases">
        <authorList>
            <consortium name="DOE Joint Genome Institute"/>
            <person name="Kuo A."/>
            <person name="Girlanda M."/>
            <person name="Perotto S."/>
            <person name="Kohler A."/>
            <person name="Nagy L.G."/>
            <person name="Floudas D."/>
            <person name="Copeland A."/>
            <person name="Barry K.W."/>
            <person name="Cichocki N."/>
            <person name="Veneault-Fourrey C."/>
            <person name="LaButti K."/>
            <person name="Lindquist E.A."/>
            <person name="Lipzen A."/>
            <person name="Lundell T."/>
            <person name="Morin E."/>
            <person name="Murat C."/>
            <person name="Sun H."/>
            <person name="Tunlid A."/>
            <person name="Henrissat B."/>
            <person name="Grigoriev I.V."/>
            <person name="Hibbett D.S."/>
            <person name="Martin F."/>
            <person name="Nordberg H.P."/>
            <person name="Cantor M.N."/>
            <person name="Hua S.X."/>
        </authorList>
    </citation>
    <scope>NUCLEOTIDE SEQUENCE [LARGE SCALE GENOMIC DNA]</scope>
    <source>
        <strain evidence="2 3">MUT 4182</strain>
    </source>
</reference>
<feature type="compositionally biased region" description="Polar residues" evidence="1">
    <location>
        <begin position="76"/>
        <end position="85"/>
    </location>
</feature>
<feature type="compositionally biased region" description="Low complexity" evidence="1">
    <location>
        <begin position="435"/>
        <end position="445"/>
    </location>
</feature>
<reference evidence="3" key="2">
    <citation type="submission" date="2015-01" db="EMBL/GenBank/DDBJ databases">
        <title>Evolutionary Origins and Diversification of the Mycorrhizal Mutualists.</title>
        <authorList>
            <consortium name="DOE Joint Genome Institute"/>
            <consortium name="Mycorrhizal Genomics Consortium"/>
            <person name="Kohler A."/>
            <person name="Kuo A."/>
            <person name="Nagy L.G."/>
            <person name="Floudas D."/>
            <person name="Copeland A."/>
            <person name="Barry K.W."/>
            <person name="Cichocki N."/>
            <person name="Veneault-Fourrey C."/>
            <person name="LaButti K."/>
            <person name="Lindquist E.A."/>
            <person name="Lipzen A."/>
            <person name="Lundell T."/>
            <person name="Morin E."/>
            <person name="Murat C."/>
            <person name="Riley R."/>
            <person name="Ohm R."/>
            <person name="Sun H."/>
            <person name="Tunlid A."/>
            <person name="Henrissat B."/>
            <person name="Grigoriev I.V."/>
            <person name="Hibbett D.S."/>
            <person name="Martin F."/>
        </authorList>
    </citation>
    <scope>NUCLEOTIDE SEQUENCE [LARGE SCALE GENOMIC DNA]</scope>
    <source>
        <strain evidence="3">MUT 4182</strain>
    </source>
</reference>
<feature type="region of interest" description="Disordered" evidence="1">
    <location>
        <begin position="1"/>
        <end position="104"/>
    </location>
</feature>
<protein>
    <submittedName>
        <fullName evidence="2">Uncharacterized protein</fullName>
    </submittedName>
</protein>
<evidence type="ECO:0000313" key="3">
    <source>
        <dbReference type="Proteomes" id="UP000054248"/>
    </source>
</evidence>
<proteinExistence type="predicted"/>
<organism evidence="2 3">
    <name type="scientific">Tulasnella calospora MUT 4182</name>
    <dbReference type="NCBI Taxonomy" id="1051891"/>
    <lineage>
        <taxon>Eukaryota</taxon>
        <taxon>Fungi</taxon>
        <taxon>Dikarya</taxon>
        <taxon>Basidiomycota</taxon>
        <taxon>Agaricomycotina</taxon>
        <taxon>Agaricomycetes</taxon>
        <taxon>Cantharellales</taxon>
        <taxon>Tulasnellaceae</taxon>
        <taxon>Tulasnella</taxon>
    </lineage>
</organism>
<dbReference type="OrthoDB" id="3252235at2759"/>
<evidence type="ECO:0000256" key="1">
    <source>
        <dbReference type="SAM" id="MobiDB-lite"/>
    </source>
</evidence>
<evidence type="ECO:0000313" key="2">
    <source>
        <dbReference type="EMBL" id="KIO30319.1"/>
    </source>
</evidence>
<dbReference type="HOGENOM" id="CLU_615673_0_0_1"/>
<sequence length="445" mass="48027">MLFGLWNKKSLREESNASPTPASKSKWSLKVMLSRRKDCEGIDANAPEDTKESSNNHPTKPRSGPFSLLSRIIPRRSNSGDTPSKNEVAKSRKSRPVSGDSQASSSLSEFDYLFFAPARPEMIGLTEYNEICGPTANTEGDRSTVSPAASLQPRPLASVHPLLPSTKESRKAVGLAEIAETIPICLPTPASSSTSTLHKDEHQKKTGVFNEVKEVGDQLSARAGIPNPSSEAHSIKVEDTLNEDHQKKIGLFKEVKVVGHQLSTRAGLPSPSSEVHTTKVEGTLDGYVSETSRGTSTDSLRTPARCPISASGGPQTRHQIILPSAQQTQPATPISGSDKGVTEVPDRLEALTSMSSPSGASGQDTRTIQPGTVVVRTATTLVHSTLSRPMAIAEMEEELRWYAMFNCRQFYFMKVQAARARGYEVGPDHTLRPISSPTSPTSSQN</sequence>
<feature type="compositionally biased region" description="Polar residues" evidence="1">
    <location>
        <begin position="16"/>
        <end position="26"/>
    </location>
</feature>
<dbReference type="Proteomes" id="UP000054248">
    <property type="component" value="Unassembled WGS sequence"/>
</dbReference>
<dbReference type="EMBL" id="KN822973">
    <property type="protein sequence ID" value="KIO30319.1"/>
    <property type="molecule type" value="Genomic_DNA"/>
</dbReference>
<dbReference type="AlphaFoldDB" id="A0A0C3QRD9"/>
<accession>A0A0C3QRD9</accession>
<keyword evidence="3" id="KW-1185">Reference proteome</keyword>